<dbReference type="HAMAP" id="MF_01820">
    <property type="entry name" value="GTPase_RsgA"/>
    <property type="match status" value="1"/>
</dbReference>
<keyword evidence="1" id="KW-0547">Nucleotide-binding</keyword>
<dbReference type="InterPro" id="IPR027417">
    <property type="entry name" value="P-loop_NTPase"/>
</dbReference>
<dbReference type="PROSITE" id="PS50936">
    <property type="entry name" value="ENGC_GTPASE"/>
    <property type="match status" value="1"/>
</dbReference>
<evidence type="ECO:0000256" key="1">
    <source>
        <dbReference type="ARBA" id="ARBA00022741"/>
    </source>
</evidence>
<feature type="domain" description="CP-type G" evidence="4">
    <location>
        <begin position="95"/>
        <end position="252"/>
    </location>
</feature>
<accession>A0A955J2B2</accession>
<gene>
    <name evidence="5" type="primary">rsgA</name>
    <name evidence="5" type="ORF">KC980_04260</name>
</gene>
<dbReference type="SUPFAM" id="SSF52540">
    <property type="entry name" value="P-loop containing nucleoside triphosphate hydrolases"/>
    <property type="match status" value="1"/>
</dbReference>
<dbReference type="Proteomes" id="UP000740557">
    <property type="component" value="Unassembled WGS sequence"/>
</dbReference>
<dbReference type="Pfam" id="PF03193">
    <property type="entry name" value="RsgA_GTPase"/>
    <property type="match status" value="1"/>
</dbReference>
<keyword evidence="2" id="KW-0342">GTP-binding</keyword>
<feature type="non-terminal residue" evidence="5">
    <location>
        <position position="313"/>
    </location>
</feature>
<comment type="caution">
    <text evidence="5">The sequence shown here is derived from an EMBL/GenBank/DDBJ whole genome shotgun (WGS) entry which is preliminary data.</text>
</comment>
<organism evidence="5 6">
    <name type="scientific">candidate division WWE3 bacterium</name>
    <dbReference type="NCBI Taxonomy" id="2053526"/>
    <lineage>
        <taxon>Bacteria</taxon>
        <taxon>Katanobacteria</taxon>
    </lineage>
</organism>
<evidence type="ECO:0000313" key="6">
    <source>
        <dbReference type="Proteomes" id="UP000740557"/>
    </source>
</evidence>
<dbReference type="GO" id="GO:0005525">
    <property type="term" value="F:GTP binding"/>
    <property type="evidence" value="ECO:0007669"/>
    <property type="project" value="UniProtKB-KW"/>
</dbReference>
<dbReference type="PROSITE" id="PS51721">
    <property type="entry name" value="G_CP"/>
    <property type="match status" value="1"/>
</dbReference>
<dbReference type="InterPro" id="IPR030378">
    <property type="entry name" value="G_CP_dom"/>
</dbReference>
<dbReference type="InterPro" id="IPR010914">
    <property type="entry name" value="RsgA_GTPase_dom"/>
</dbReference>
<evidence type="ECO:0000259" key="4">
    <source>
        <dbReference type="PROSITE" id="PS51721"/>
    </source>
</evidence>
<evidence type="ECO:0000259" key="3">
    <source>
        <dbReference type="PROSITE" id="PS50936"/>
    </source>
</evidence>
<dbReference type="AlphaFoldDB" id="A0A955J2B2"/>
<dbReference type="CDD" id="cd01854">
    <property type="entry name" value="YjeQ_EngC"/>
    <property type="match status" value="1"/>
</dbReference>
<evidence type="ECO:0000256" key="2">
    <source>
        <dbReference type="ARBA" id="ARBA00023134"/>
    </source>
</evidence>
<dbReference type="Gene3D" id="1.10.40.50">
    <property type="entry name" value="Probable gtpase engc, domain 3"/>
    <property type="match status" value="1"/>
</dbReference>
<reference evidence="5" key="2">
    <citation type="journal article" date="2021" name="Microbiome">
        <title>Successional dynamics and alternative stable states in a saline activated sludge microbial community over 9 years.</title>
        <authorList>
            <person name="Wang Y."/>
            <person name="Ye J."/>
            <person name="Ju F."/>
            <person name="Liu L."/>
            <person name="Boyd J.A."/>
            <person name="Deng Y."/>
            <person name="Parks D.H."/>
            <person name="Jiang X."/>
            <person name="Yin X."/>
            <person name="Woodcroft B.J."/>
            <person name="Tyson G.W."/>
            <person name="Hugenholtz P."/>
            <person name="Polz M.F."/>
            <person name="Zhang T."/>
        </authorList>
    </citation>
    <scope>NUCLEOTIDE SEQUENCE</scope>
    <source>
        <strain evidence="5">HKST-UBA79</strain>
    </source>
</reference>
<dbReference type="InterPro" id="IPR004881">
    <property type="entry name" value="Ribosome_biogen_GTPase_RsgA"/>
</dbReference>
<name>A0A955J2B2_UNCKA</name>
<proteinExistence type="inferred from homology"/>
<sequence length="313" mass="35611">MYKETIPLWEEVETDKYQIDAKARVAQVELDYADVYRAQDVIRVKVHPQLNQKLIRSLIVGDKVYLDKENFIVGRQVRQNKITRMRGDETRKGKLGKQEHLFAVNVDYALIVATVDQPKFHAGLTERYLATAYYNDVTPIIIINKCDIADLDASIITYYSNALGIKVIYTSTITKQGVVELKNEIKNNVCVFLGNSGVGKSSLINALKDVEELKTGDVNKKTGEGRHTTTRSSMYKLFDDTYVIDTPGIRNLDISNIDNKDLAFCYPDFEKYIGECKFIDCTHTNEIDCAIKDAVSKGFIHEERYASYLGVYQ</sequence>
<protein>
    <submittedName>
        <fullName evidence="5">Ribosome small subunit-dependent GTPase A</fullName>
    </submittedName>
</protein>
<dbReference type="NCBIfam" id="TIGR00157">
    <property type="entry name" value="ribosome small subunit-dependent GTPase A"/>
    <property type="match status" value="1"/>
</dbReference>
<dbReference type="GO" id="GO:0003924">
    <property type="term" value="F:GTPase activity"/>
    <property type="evidence" value="ECO:0007669"/>
    <property type="project" value="InterPro"/>
</dbReference>
<dbReference type="EMBL" id="JAGQNX010000138">
    <property type="protein sequence ID" value="MCA9308701.1"/>
    <property type="molecule type" value="Genomic_DNA"/>
</dbReference>
<evidence type="ECO:0000313" key="5">
    <source>
        <dbReference type="EMBL" id="MCA9308701.1"/>
    </source>
</evidence>
<dbReference type="Gene3D" id="3.40.50.300">
    <property type="entry name" value="P-loop containing nucleotide triphosphate hydrolases"/>
    <property type="match status" value="1"/>
</dbReference>
<reference evidence="5" key="1">
    <citation type="submission" date="2020-04" db="EMBL/GenBank/DDBJ databases">
        <authorList>
            <person name="Zhang T."/>
        </authorList>
    </citation>
    <scope>NUCLEOTIDE SEQUENCE</scope>
    <source>
        <strain evidence="5">HKST-UBA79</strain>
    </source>
</reference>
<feature type="domain" description="EngC GTPase" evidence="3">
    <location>
        <begin position="104"/>
        <end position="250"/>
    </location>
</feature>
<dbReference type="PANTHER" id="PTHR32120:SF11">
    <property type="entry name" value="SMALL RIBOSOMAL SUBUNIT BIOGENESIS GTPASE RSGA 1, MITOCHONDRIAL-RELATED"/>
    <property type="match status" value="1"/>
</dbReference>
<dbReference type="PANTHER" id="PTHR32120">
    <property type="entry name" value="SMALL RIBOSOMAL SUBUNIT BIOGENESIS GTPASE RSGA"/>
    <property type="match status" value="1"/>
</dbReference>